<keyword evidence="3" id="KW-0770">Synapse</keyword>
<dbReference type="PROSITE" id="PS51886">
    <property type="entry name" value="TLDC"/>
    <property type="match status" value="1"/>
</dbReference>
<dbReference type="Gene3D" id="1.10.472.80">
    <property type="entry name" value="Ypt/Rab-GAP domain of gyp1p, domain 3"/>
    <property type="match status" value="1"/>
</dbReference>
<dbReference type="SUPFAM" id="SSF47923">
    <property type="entry name" value="Ypt/Rab-GAP domain of gyp1p"/>
    <property type="match status" value="2"/>
</dbReference>
<dbReference type="SMART" id="SM00164">
    <property type="entry name" value="TBC"/>
    <property type="match status" value="1"/>
</dbReference>
<keyword evidence="5" id="KW-0968">Cytoplasmic vesicle</keyword>
<dbReference type="EMBL" id="HBIB01012825">
    <property type="protein sequence ID" value="CAE0246248.1"/>
    <property type="molecule type" value="Transcribed_RNA"/>
</dbReference>
<evidence type="ECO:0000259" key="7">
    <source>
        <dbReference type="PROSITE" id="PS50086"/>
    </source>
</evidence>
<evidence type="ECO:0000256" key="2">
    <source>
        <dbReference type="ARBA" id="ARBA00004184"/>
    </source>
</evidence>
<evidence type="ECO:0000259" key="8">
    <source>
        <dbReference type="PROSITE" id="PS51886"/>
    </source>
</evidence>
<dbReference type="GO" id="GO:0012505">
    <property type="term" value="C:endomembrane system"/>
    <property type="evidence" value="ECO:0007669"/>
    <property type="project" value="UniProtKB-SubCell"/>
</dbReference>
<protein>
    <recommendedName>
        <fullName evidence="10">TLDc domain-containing protein</fullName>
    </recommendedName>
</protein>
<proteinExistence type="predicted"/>
<dbReference type="SMART" id="SM00584">
    <property type="entry name" value="TLDc"/>
    <property type="match status" value="1"/>
</dbReference>
<dbReference type="Pfam" id="PF00566">
    <property type="entry name" value="RabGAP-TBC"/>
    <property type="match status" value="1"/>
</dbReference>
<dbReference type="InterPro" id="IPR035969">
    <property type="entry name" value="Rab-GAP_TBC_sf"/>
</dbReference>
<dbReference type="InterPro" id="IPR000195">
    <property type="entry name" value="Rab-GAP-TBC_dom"/>
</dbReference>
<evidence type="ECO:0000256" key="1">
    <source>
        <dbReference type="ARBA" id="ARBA00004156"/>
    </source>
</evidence>
<organism evidence="9">
    <name type="scientific">Palpitomonas bilix</name>
    <dbReference type="NCBI Taxonomy" id="652834"/>
    <lineage>
        <taxon>Eukaryota</taxon>
        <taxon>Eukaryota incertae sedis</taxon>
    </lineage>
</organism>
<comment type="subcellular location">
    <subcellularLocation>
        <location evidence="1">Cytoplasmic vesicle membrane</location>
    </subcellularLocation>
    <subcellularLocation>
        <location evidence="2">Endomembrane system</location>
        <topology evidence="2">Peripheral membrane protein</topology>
    </subcellularLocation>
    <subcellularLocation>
        <location evidence="6">Synapse</location>
    </subcellularLocation>
</comment>
<dbReference type="InterPro" id="IPR006571">
    <property type="entry name" value="TLDc_dom"/>
</dbReference>
<evidence type="ECO:0008006" key="10">
    <source>
        <dbReference type="Google" id="ProtNLM"/>
    </source>
</evidence>
<evidence type="ECO:0000256" key="4">
    <source>
        <dbReference type="ARBA" id="ARBA00023136"/>
    </source>
</evidence>
<reference evidence="9" key="1">
    <citation type="submission" date="2021-01" db="EMBL/GenBank/DDBJ databases">
        <authorList>
            <person name="Corre E."/>
            <person name="Pelletier E."/>
            <person name="Niang G."/>
            <person name="Scheremetjew M."/>
            <person name="Finn R."/>
            <person name="Kale V."/>
            <person name="Holt S."/>
            <person name="Cochrane G."/>
            <person name="Meng A."/>
            <person name="Brown T."/>
            <person name="Cohen L."/>
        </authorList>
    </citation>
    <scope>NUCLEOTIDE SEQUENCE</scope>
    <source>
        <strain evidence="9">NIES-2562</strain>
    </source>
</reference>
<dbReference type="GO" id="GO:0030659">
    <property type="term" value="C:cytoplasmic vesicle membrane"/>
    <property type="evidence" value="ECO:0007669"/>
    <property type="project" value="UniProtKB-SubCell"/>
</dbReference>
<dbReference type="Gene3D" id="1.10.10.750">
    <property type="entry name" value="Ypt/Rab-GAP domain of gyp1p, domain 1"/>
    <property type="match status" value="1"/>
</dbReference>
<evidence type="ECO:0000256" key="5">
    <source>
        <dbReference type="ARBA" id="ARBA00023329"/>
    </source>
</evidence>
<dbReference type="Pfam" id="PF07534">
    <property type="entry name" value="TLD"/>
    <property type="match status" value="1"/>
</dbReference>
<dbReference type="PANTHER" id="PTHR23354:SF122">
    <property type="entry name" value="GTPASE-ACTIVATING PROTEIN SKYWALKER"/>
    <property type="match status" value="1"/>
</dbReference>
<name>A0A7S3G376_9EUKA</name>
<feature type="domain" description="Rab-GAP TBC" evidence="7">
    <location>
        <begin position="85"/>
        <end position="277"/>
    </location>
</feature>
<dbReference type="Gene3D" id="1.10.8.270">
    <property type="entry name" value="putative rabgap domain of human tbc1 domain family member 14 like domains"/>
    <property type="match status" value="1"/>
</dbReference>
<dbReference type="PANTHER" id="PTHR23354">
    <property type="entry name" value="NUCLEOLAR PROTEIN 7/ESTROGEN RECEPTOR COACTIVATOR-RELATED"/>
    <property type="match status" value="1"/>
</dbReference>
<sequence>MESLMIKDATTGKLVPASTLLEQAEEGRRAAVLNGYFGLKREFEASWSEETQKSNENVKQQWEKAGGVDAVFASPKKLKKLIRKGIPNNLRRQVYLRLTGADVTLKERPKAYEKALIDALGSELRTVDLDKCPKFAGVLSFGDHYVRADGQEALSRLLCAVFQRFPECEYAPILLDMAQLFLLHLNENECYHCLAAVIVRAKEDRFFLTTNKTRNILFMETFKDLVREKVSSKLSKHFLTTGTNMSSFASKWFDRMFVGSIPYWSVHRILDTYLNEGNKILYRVGLALLKSCTKQLLSLPHADAIQEEVQAFASTFKRGDILMDDSFSIRNLSRSHFDYLEAKRTGCDMSDSLQDRVRKAAVDEDDFGDHEYKKDATVMAPRLHGHSSIVSKDELAQLWQWLPPLQRHGEGMVLFCTSEHGYNLRTMLANGDRSGPNMVLLKTKDNMVVGAYASTSWKPDEKSFHGNGECFIFRIRPSPQRWLWQETGPYQFMLCEGARRLVMGGGSKFALNVNEDLTEGTTGKCEAFNNTPMTVVDPESEETESTFSIVSAELIGIA</sequence>
<keyword evidence="4" id="KW-0472">Membrane</keyword>
<feature type="domain" description="TLDc" evidence="8">
    <location>
        <begin position="388"/>
        <end position="558"/>
    </location>
</feature>
<evidence type="ECO:0000313" key="9">
    <source>
        <dbReference type="EMBL" id="CAE0246248.1"/>
    </source>
</evidence>
<evidence type="ECO:0000256" key="3">
    <source>
        <dbReference type="ARBA" id="ARBA00023018"/>
    </source>
</evidence>
<evidence type="ECO:0000256" key="6">
    <source>
        <dbReference type="ARBA" id="ARBA00034103"/>
    </source>
</evidence>
<gene>
    <name evidence="9" type="ORF">PBIL07802_LOCUS8431</name>
</gene>
<dbReference type="AlphaFoldDB" id="A0A7S3G376"/>
<dbReference type="PROSITE" id="PS50086">
    <property type="entry name" value="TBC_RABGAP"/>
    <property type="match status" value="1"/>
</dbReference>
<accession>A0A7S3G376</accession>